<dbReference type="GO" id="GO:0006406">
    <property type="term" value="P:mRNA export from nucleus"/>
    <property type="evidence" value="ECO:0007669"/>
    <property type="project" value="TreeGrafter"/>
</dbReference>
<organism evidence="4 5">
    <name type="scientific">Clathrus columnatus</name>
    <dbReference type="NCBI Taxonomy" id="1419009"/>
    <lineage>
        <taxon>Eukaryota</taxon>
        <taxon>Fungi</taxon>
        <taxon>Dikarya</taxon>
        <taxon>Basidiomycota</taxon>
        <taxon>Agaricomycotina</taxon>
        <taxon>Agaricomycetes</taxon>
        <taxon>Phallomycetidae</taxon>
        <taxon>Phallales</taxon>
        <taxon>Clathraceae</taxon>
        <taxon>Clathrus</taxon>
    </lineage>
</organism>
<evidence type="ECO:0000313" key="5">
    <source>
        <dbReference type="Proteomes" id="UP001050691"/>
    </source>
</evidence>
<sequence length="247" mass="28085">MTMTDSPVSTTSTAGIHNPASMISHERFIQRIRELVSATNPDPDSLLSEGGVLFAQLKGLNRITNATTRDHKQKTTEARQTMDHTHLGLQNLMYERRHFEKEIDKCRQFASIYQDISLYSLEEFLKLAPPELQTEDILQTEHQLMLTRLNFELTERQRLDEFKKQLVTERDNLLKESRERQSKLDIINFQIEQVSKASLEAQSKIMELVPSKLNVTGTDVNVVDAPGKTEPAIIITPALADHSGQTS</sequence>
<dbReference type="GO" id="GO:0000445">
    <property type="term" value="C:THO complex part of transcription export complex"/>
    <property type="evidence" value="ECO:0007669"/>
    <property type="project" value="TreeGrafter"/>
</dbReference>
<evidence type="ECO:0000256" key="1">
    <source>
        <dbReference type="ARBA" id="ARBA00004123"/>
    </source>
</evidence>
<dbReference type="PANTHER" id="PTHR13375:SF3">
    <property type="entry name" value="THO COMPLEX SUBUNIT 5 HOMOLOG"/>
    <property type="match status" value="1"/>
</dbReference>
<protein>
    <submittedName>
        <fullName evidence="4">Uncharacterized protein</fullName>
    </submittedName>
</protein>
<proteinExistence type="inferred from homology"/>
<dbReference type="InterPro" id="IPR019163">
    <property type="entry name" value="THO_Thoc5"/>
</dbReference>
<dbReference type="Proteomes" id="UP001050691">
    <property type="component" value="Unassembled WGS sequence"/>
</dbReference>
<name>A0AAV5A6C6_9AGAM</name>
<keyword evidence="5" id="KW-1185">Reference proteome</keyword>
<reference evidence="4" key="1">
    <citation type="submission" date="2021-10" db="EMBL/GenBank/DDBJ databases">
        <title>De novo Genome Assembly of Clathrus columnatus (Basidiomycota, Fungi) Using Illumina and Nanopore Sequence Data.</title>
        <authorList>
            <person name="Ogiso-Tanaka E."/>
            <person name="Itagaki H."/>
            <person name="Hosoya T."/>
            <person name="Hosaka K."/>
        </authorList>
    </citation>
    <scope>NUCLEOTIDE SEQUENCE</scope>
    <source>
        <strain evidence="4">MO-923</strain>
    </source>
</reference>
<evidence type="ECO:0000256" key="2">
    <source>
        <dbReference type="ARBA" id="ARBA00008044"/>
    </source>
</evidence>
<comment type="similarity">
    <text evidence="2">Belongs to the THOC5 family.</text>
</comment>
<evidence type="ECO:0000313" key="4">
    <source>
        <dbReference type="EMBL" id="GJJ07465.1"/>
    </source>
</evidence>
<comment type="caution">
    <text evidence="4">The sequence shown here is derived from an EMBL/GenBank/DDBJ whole genome shotgun (WGS) entry which is preliminary data.</text>
</comment>
<dbReference type="AlphaFoldDB" id="A0AAV5A6C6"/>
<evidence type="ECO:0000256" key="3">
    <source>
        <dbReference type="ARBA" id="ARBA00023242"/>
    </source>
</evidence>
<dbReference type="GO" id="GO:0003729">
    <property type="term" value="F:mRNA binding"/>
    <property type="evidence" value="ECO:0007669"/>
    <property type="project" value="TreeGrafter"/>
</dbReference>
<dbReference type="Pfam" id="PF09766">
    <property type="entry name" value="FmiP_Thoc5"/>
    <property type="match status" value="1"/>
</dbReference>
<dbReference type="PANTHER" id="PTHR13375">
    <property type="entry name" value="FMS INTERACTING PROTEIN"/>
    <property type="match status" value="1"/>
</dbReference>
<comment type="subcellular location">
    <subcellularLocation>
        <location evidence="1">Nucleus</location>
    </subcellularLocation>
</comment>
<gene>
    <name evidence="4" type="ORF">Clacol_001667</name>
</gene>
<accession>A0AAV5A6C6</accession>
<dbReference type="EMBL" id="BPWL01000002">
    <property type="protein sequence ID" value="GJJ07465.1"/>
    <property type="molecule type" value="Genomic_DNA"/>
</dbReference>
<keyword evidence="3" id="KW-0539">Nucleus</keyword>